<dbReference type="Proteomes" id="UP001422759">
    <property type="component" value="Unassembled WGS sequence"/>
</dbReference>
<name>A0ABN2YNM8_9ACTN</name>
<dbReference type="RefSeq" id="WP_344459653.1">
    <property type="nucleotide sequence ID" value="NZ_BAAANT010000001.1"/>
</dbReference>
<organism evidence="2 3">
    <name type="scientific">Kitasatospora kazusensis</name>
    <dbReference type="NCBI Taxonomy" id="407974"/>
    <lineage>
        <taxon>Bacteria</taxon>
        <taxon>Bacillati</taxon>
        <taxon>Actinomycetota</taxon>
        <taxon>Actinomycetes</taxon>
        <taxon>Kitasatosporales</taxon>
        <taxon>Streptomycetaceae</taxon>
        <taxon>Kitasatospora</taxon>
    </lineage>
</organism>
<feature type="domain" description="DUF4097" evidence="1">
    <location>
        <begin position="114"/>
        <end position="227"/>
    </location>
</feature>
<reference evidence="2 3" key="1">
    <citation type="journal article" date="2019" name="Int. J. Syst. Evol. Microbiol.">
        <title>The Global Catalogue of Microorganisms (GCM) 10K type strain sequencing project: providing services to taxonomists for standard genome sequencing and annotation.</title>
        <authorList>
            <consortium name="The Broad Institute Genomics Platform"/>
            <consortium name="The Broad Institute Genome Sequencing Center for Infectious Disease"/>
            <person name="Wu L."/>
            <person name="Ma J."/>
        </authorList>
    </citation>
    <scope>NUCLEOTIDE SEQUENCE [LARGE SCALE GENOMIC DNA]</scope>
    <source>
        <strain evidence="2 3">JCM 14560</strain>
    </source>
</reference>
<evidence type="ECO:0000313" key="3">
    <source>
        <dbReference type="Proteomes" id="UP001422759"/>
    </source>
</evidence>
<keyword evidence="3" id="KW-1185">Reference proteome</keyword>
<comment type="caution">
    <text evidence="2">The sequence shown here is derived from an EMBL/GenBank/DDBJ whole genome shotgun (WGS) entry which is preliminary data.</text>
</comment>
<dbReference type="EMBL" id="BAAANT010000001">
    <property type="protein sequence ID" value="GAA2130011.1"/>
    <property type="molecule type" value="Genomic_DNA"/>
</dbReference>
<sequence>MSKSLSRVIGAVGITAAVAFGMSGCFLDDRDQHQDVSYGVTGPVHTLVLQGDTGDIRVVGGGTAVNVTEHQQYRAKAPAATHLTSADGTLTLTYSCPDHDCSVGYDVRVPAGTVVRVAADTGSVRLSGLVAEVEVKTQTGTVDASGLGSGKVRLTTGTGSVTAAFAGDPTTVSVTTQTGSILLRVPKDGTYAVNASAQTGSVDIGVRQEPGAARSITATAQTGSVTVTGV</sequence>
<dbReference type="Pfam" id="PF13349">
    <property type="entry name" value="DUF4097"/>
    <property type="match status" value="1"/>
</dbReference>
<evidence type="ECO:0000259" key="1">
    <source>
        <dbReference type="Pfam" id="PF13349"/>
    </source>
</evidence>
<protein>
    <recommendedName>
        <fullName evidence="1">DUF4097 domain-containing protein</fullName>
    </recommendedName>
</protein>
<dbReference type="PROSITE" id="PS51257">
    <property type="entry name" value="PROKAR_LIPOPROTEIN"/>
    <property type="match status" value="1"/>
</dbReference>
<gene>
    <name evidence="2" type="ORF">GCM10009760_01960</name>
</gene>
<accession>A0ABN2YNM8</accession>
<proteinExistence type="predicted"/>
<evidence type="ECO:0000313" key="2">
    <source>
        <dbReference type="EMBL" id="GAA2130011.1"/>
    </source>
</evidence>
<dbReference type="InterPro" id="IPR025164">
    <property type="entry name" value="Toastrack_DUF4097"/>
</dbReference>